<comment type="caution">
    <text evidence="1">The sequence shown here is derived from an EMBL/GenBank/DDBJ whole genome shotgun (WGS) entry which is preliminary data.</text>
</comment>
<evidence type="ECO:0000313" key="1">
    <source>
        <dbReference type="EMBL" id="OGZ70763.1"/>
    </source>
</evidence>
<proteinExistence type="predicted"/>
<organism evidence="1 2">
    <name type="scientific">Candidatus Staskawiczbacteria bacterium RIFCSPLOWO2_01_FULL_33_9</name>
    <dbReference type="NCBI Taxonomy" id="1802211"/>
    <lineage>
        <taxon>Bacteria</taxon>
        <taxon>Candidatus Staskawicziibacteriota</taxon>
    </lineage>
</organism>
<dbReference type="EMBL" id="MHOX01000020">
    <property type="protein sequence ID" value="OGZ70763.1"/>
    <property type="molecule type" value="Genomic_DNA"/>
</dbReference>
<accession>A0A1G2I7J3</accession>
<dbReference type="Proteomes" id="UP000176308">
    <property type="component" value="Unassembled WGS sequence"/>
</dbReference>
<evidence type="ECO:0000313" key="2">
    <source>
        <dbReference type="Proteomes" id="UP000176308"/>
    </source>
</evidence>
<sequence>MVDFQEARKDESLKQIYLDEVLKRCPKSVEAVIYDPDFKGRFSRFDDLVNQGVMDFDNAEKAKEVVGNGSNYFGIIFVPTIFGKGLKQTIYVSDKAFQKLGVEDYFLISLIDHEGFHAIDFMDGIRLPSGTYLSHENLGELQEGTFISGREIRAHKNELNSIRQKGFEGTTFFHWVTYNLDYNIEQLERISPKNELEVEVRDFFLH</sequence>
<reference evidence="1 2" key="1">
    <citation type="journal article" date="2016" name="Nat. Commun.">
        <title>Thousands of microbial genomes shed light on interconnected biogeochemical processes in an aquifer system.</title>
        <authorList>
            <person name="Anantharaman K."/>
            <person name="Brown C.T."/>
            <person name="Hug L.A."/>
            <person name="Sharon I."/>
            <person name="Castelle C.J."/>
            <person name="Probst A.J."/>
            <person name="Thomas B.C."/>
            <person name="Singh A."/>
            <person name="Wilkins M.J."/>
            <person name="Karaoz U."/>
            <person name="Brodie E.L."/>
            <person name="Williams K.H."/>
            <person name="Hubbard S.S."/>
            <person name="Banfield J.F."/>
        </authorList>
    </citation>
    <scope>NUCLEOTIDE SEQUENCE [LARGE SCALE GENOMIC DNA]</scope>
</reference>
<protein>
    <submittedName>
        <fullName evidence="1">Uncharacterized protein</fullName>
    </submittedName>
</protein>
<gene>
    <name evidence="1" type="ORF">A2904_02560</name>
</gene>
<name>A0A1G2I7J3_9BACT</name>
<dbReference type="AlphaFoldDB" id="A0A1G2I7J3"/>